<dbReference type="SUPFAM" id="SSF53098">
    <property type="entry name" value="Ribonuclease H-like"/>
    <property type="match status" value="1"/>
</dbReference>
<evidence type="ECO:0000313" key="1">
    <source>
        <dbReference type="EMBL" id="RXN17072.1"/>
    </source>
</evidence>
<sequence>MTSYLLDCFALTDRHTAAHLARELTRVTIEWGVGDKIGFTESLTNASLPNLSPDKWEMSREILDIIKPFEEVTTEVSAEKFVTASKVILMRRGLQKIVVRYQRNPSSFGPAKKLVDSLMSEMTRRFGKVEHIEKLAGATCLVPRFKKKAFVNHQAAENTVKRVTAAATAINPAHSEEEENASDPSATASAGAMFWEDFDGLWVASLRSSATTSKTDAMMEMLYTKPFLRS</sequence>
<keyword evidence="2" id="KW-1185">Reference proteome</keyword>
<name>A0A498MCB4_LABRO</name>
<evidence type="ECO:0000313" key="2">
    <source>
        <dbReference type="Proteomes" id="UP000290572"/>
    </source>
</evidence>
<reference evidence="1 2" key="1">
    <citation type="submission" date="2018-03" db="EMBL/GenBank/DDBJ databases">
        <title>Draft genome sequence of Rohu Carp (Labeo rohita).</title>
        <authorList>
            <person name="Das P."/>
            <person name="Kushwaha B."/>
            <person name="Joshi C.G."/>
            <person name="Kumar D."/>
            <person name="Nagpure N.S."/>
            <person name="Sahoo L."/>
            <person name="Das S.P."/>
            <person name="Bit A."/>
            <person name="Patnaik S."/>
            <person name="Meher P.K."/>
            <person name="Jayasankar P."/>
            <person name="Koringa P.G."/>
            <person name="Patel N.V."/>
            <person name="Hinsu A.T."/>
            <person name="Kumar R."/>
            <person name="Pandey M."/>
            <person name="Agarwal S."/>
            <person name="Srivastava S."/>
            <person name="Singh M."/>
            <person name="Iquebal M.A."/>
            <person name="Jaiswal S."/>
            <person name="Angadi U.B."/>
            <person name="Kumar N."/>
            <person name="Raza M."/>
            <person name="Shah T.M."/>
            <person name="Rai A."/>
            <person name="Jena J.K."/>
        </authorList>
    </citation>
    <scope>NUCLEOTIDE SEQUENCE [LARGE SCALE GENOMIC DNA]</scope>
    <source>
        <strain evidence="1">DASCIFA01</strain>
        <tissue evidence="1">Testis</tissue>
    </source>
</reference>
<accession>A0A498MCB4</accession>
<dbReference type="AlphaFoldDB" id="A0A498MCB4"/>
<organism evidence="1 2">
    <name type="scientific">Labeo rohita</name>
    <name type="common">Indian major carp</name>
    <name type="synonym">Cyprinus rohita</name>
    <dbReference type="NCBI Taxonomy" id="84645"/>
    <lineage>
        <taxon>Eukaryota</taxon>
        <taxon>Metazoa</taxon>
        <taxon>Chordata</taxon>
        <taxon>Craniata</taxon>
        <taxon>Vertebrata</taxon>
        <taxon>Euteleostomi</taxon>
        <taxon>Actinopterygii</taxon>
        <taxon>Neopterygii</taxon>
        <taxon>Teleostei</taxon>
        <taxon>Ostariophysi</taxon>
        <taxon>Cypriniformes</taxon>
        <taxon>Cyprinidae</taxon>
        <taxon>Labeoninae</taxon>
        <taxon>Labeonini</taxon>
        <taxon>Labeo</taxon>
    </lineage>
</organism>
<dbReference type="InterPro" id="IPR012337">
    <property type="entry name" value="RNaseH-like_sf"/>
</dbReference>
<protein>
    <submittedName>
        <fullName evidence="1">Zinc finger BED domain-containing 4-like protein</fullName>
    </submittedName>
</protein>
<dbReference type="Proteomes" id="UP000290572">
    <property type="component" value="Unassembled WGS sequence"/>
</dbReference>
<gene>
    <name evidence="1" type="ORF">ROHU_008159</name>
</gene>
<proteinExistence type="predicted"/>
<comment type="caution">
    <text evidence="1">The sequence shown here is derived from an EMBL/GenBank/DDBJ whole genome shotgun (WGS) entry which is preliminary data.</text>
</comment>
<dbReference type="EMBL" id="QBIY01012764">
    <property type="protein sequence ID" value="RXN17072.1"/>
    <property type="molecule type" value="Genomic_DNA"/>
</dbReference>